<evidence type="ECO:0000313" key="4">
    <source>
        <dbReference type="Proteomes" id="UP000440578"/>
    </source>
</evidence>
<dbReference type="EMBL" id="VIIS01001714">
    <property type="protein sequence ID" value="KAF0293923.1"/>
    <property type="molecule type" value="Genomic_DNA"/>
</dbReference>
<feature type="transmembrane region" description="Helical" evidence="1">
    <location>
        <begin position="530"/>
        <end position="551"/>
    </location>
</feature>
<reference evidence="3 4" key="1">
    <citation type="submission" date="2019-07" db="EMBL/GenBank/DDBJ databases">
        <title>Draft genome assembly of a fouling barnacle, Amphibalanus amphitrite (Darwin, 1854): The first reference genome for Thecostraca.</title>
        <authorList>
            <person name="Kim W."/>
        </authorList>
    </citation>
    <scope>NUCLEOTIDE SEQUENCE [LARGE SCALE GENOMIC DNA]</scope>
    <source>
        <strain evidence="3">SNU_AA5</strain>
        <tissue evidence="3">Soma without cirri and trophi</tissue>
    </source>
</reference>
<keyword evidence="1" id="KW-0472">Membrane</keyword>
<keyword evidence="1" id="KW-0812">Transmembrane</keyword>
<sequence length="614" mass="64593">MQVFGGRLVPGGVSRAGRATLLLHLPAAMLLLWAAWCLLLTSALARSPAPSLRSSIHLHDALELASSGARTALKILSPVSGRGSSCRRDSRVLLAGLLRRQSWALTMLDAQPSLPDGLLAGRWAAFGSPDQCTGVNVELGASGLSVQGQYCLAYVRWAALEGTARSARSLSALPQLYGVGSVPHMDAFQLGRCVPASCSPADVEHGLRDALGAEDVHVDARNCRTSAAVARELAGFATVVDAVVRTEGKSEGRATQAVLDAFSWLRLVPALGGRASALPAADALACLAFNRLTLELTLLSSLVTLPYTNVAELHGALAGPLRPLLAALSGYDALLAVGGLTAGYSLRRRLTAGRLRALLLVLLGRYTTARRGGSCRRTWWWGRAQERNGWWPVLALLSNYYSPLGHCLGHAWFLAVQAQLWLVSPLLVLLSVRLPRLGTALLGDRRFLRGNVPVLACGWTLAVGLPVARAVSVLPFAGPAAPPAPLWFTATFSALSGPCTALSVCWVVAACQLGHGGPLGRLVTMAGFRWLRRVSAAGYLLLVPALLARWLSVQHAQPWSLVLVLSAWLLTLLMVLPLAAVLTVVVAQPLTTVGTATDVAGGGGQRISSGIPGA</sequence>
<organism evidence="3 4">
    <name type="scientific">Amphibalanus amphitrite</name>
    <name type="common">Striped barnacle</name>
    <name type="synonym">Balanus amphitrite</name>
    <dbReference type="NCBI Taxonomy" id="1232801"/>
    <lineage>
        <taxon>Eukaryota</taxon>
        <taxon>Metazoa</taxon>
        <taxon>Ecdysozoa</taxon>
        <taxon>Arthropoda</taxon>
        <taxon>Crustacea</taxon>
        <taxon>Multicrustacea</taxon>
        <taxon>Cirripedia</taxon>
        <taxon>Thoracica</taxon>
        <taxon>Thoracicalcarea</taxon>
        <taxon>Balanomorpha</taxon>
        <taxon>Balanoidea</taxon>
        <taxon>Balanidae</taxon>
        <taxon>Amphibalaninae</taxon>
        <taxon>Amphibalanus</taxon>
    </lineage>
</organism>
<evidence type="ECO:0000259" key="2">
    <source>
        <dbReference type="SMART" id="SM00703"/>
    </source>
</evidence>
<feature type="transmembrane region" description="Helical" evidence="1">
    <location>
        <begin position="563"/>
        <end position="587"/>
    </location>
</feature>
<dbReference type="PANTHER" id="PTHR11161:SF0">
    <property type="entry name" value="O-ACYLTRANSFERASE LIKE PROTEIN"/>
    <property type="match status" value="1"/>
</dbReference>
<feature type="domain" description="Nose resistant-to-fluoxetine protein N-terminal" evidence="2">
    <location>
        <begin position="83"/>
        <end position="225"/>
    </location>
</feature>
<dbReference type="InterPro" id="IPR052728">
    <property type="entry name" value="O2_lipid_transport_reg"/>
</dbReference>
<gene>
    <name evidence="3" type="ORF">FJT64_008321</name>
</gene>
<name>A0A6A4VJV8_AMPAM</name>
<evidence type="ECO:0000256" key="1">
    <source>
        <dbReference type="SAM" id="Phobius"/>
    </source>
</evidence>
<dbReference type="Proteomes" id="UP000440578">
    <property type="component" value="Unassembled WGS sequence"/>
</dbReference>
<keyword evidence="1" id="KW-1133">Transmembrane helix</keyword>
<dbReference type="SMART" id="SM00703">
    <property type="entry name" value="NRF"/>
    <property type="match status" value="1"/>
</dbReference>
<feature type="transmembrane region" description="Helical" evidence="1">
    <location>
        <begin position="452"/>
        <end position="474"/>
    </location>
</feature>
<feature type="transmembrane region" description="Helical" evidence="1">
    <location>
        <begin position="411"/>
        <end position="432"/>
    </location>
</feature>
<evidence type="ECO:0000313" key="3">
    <source>
        <dbReference type="EMBL" id="KAF0293923.1"/>
    </source>
</evidence>
<dbReference type="Pfam" id="PF20146">
    <property type="entry name" value="NRF"/>
    <property type="match status" value="1"/>
</dbReference>
<keyword evidence="4" id="KW-1185">Reference proteome</keyword>
<dbReference type="InterPro" id="IPR006621">
    <property type="entry name" value="Nose-resist-to-fluoxetine_N"/>
</dbReference>
<protein>
    <recommendedName>
        <fullName evidence="2">Nose resistant-to-fluoxetine protein N-terminal domain-containing protein</fullName>
    </recommendedName>
</protein>
<dbReference type="AlphaFoldDB" id="A0A6A4VJV8"/>
<dbReference type="PANTHER" id="PTHR11161">
    <property type="entry name" value="O-ACYLTRANSFERASE"/>
    <property type="match status" value="1"/>
</dbReference>
<comment type="caution">
    <text evidence="3">The sequence shown here is derived from an EMBL/GenBank/DDBJ whole genome shotgun (WGS) entry which is preliminary data.</text>
</comment>
<proteinExistence type="predicted"/>
<feature type="transmembrane region" description="Helical" evidence="1">
    <location>
        <begin position="486"/>
        <end position="509"/>
    </location>
</feature>
<accession>A0A6A4VJV8</accession>